<dbReference type="Proteomes" id="UP000187251">
    <property type="component" value="Unassembled WGS sequence"/>
</dbReference>
<sequence length="307" mass="33000">MTTQTVAALQIGASPEGKEATLERILAFEAEITASGAALVVMPEALLGGYPKGEIFGTRLGYRLPEGRQAYARYYQNAIDVPGPETDALAALSQRTGATLVIGVIERAGSTLYCTALYFDPAAGLAAKHRKLMPTGTERLIWGQGDGSTLPVVETAAGRVGGAICWENHMPLLRTAMYAKGVQIWCAPTVDERDIWQCSMRHIAHEGRCFVISACQVQPSPAELGLDVPGWDPQRPLINGGSLIVGPLGEVLAGPLHGQTGLLTATIDIEDLVRARYDFDVVGHYARPDVFTLDVDERVRQSVRFTA</sequence>
<name>A0A1R1JMF5_ALCXX</name>
<accession>A0A1R1JMF5</accession>
<dbReference type="PROSITE" id="PS50263">
    <property type="entry name" value="CN_HYDROLASE"/>
    <property type="match status" value="1"/>
</dbReference>
<dbReference type="CDD" id="cd07564">
    <property type="entry name" value="nitrilases_CHs"/>
    <property type="match status" value="1"/>
</dbReference>
<dbReference type="SUPFAM" id="SSF56317">
    <property type="entry name" value="Carbon-nitrogen hydrolase"/>
    <property type="match status" value="1"/>
</dbReference>
<dbReference type="GO" id="GO:0051410">
    <property type="term" value="P:detoxification of nitrogen compound"/>
    <property type="evidence" value="ECO:0007669"/>
    <property type="project" value="TreeGrafter"/>
</dbReference>
<dbReference type="AlphaFoldDB" id="A0A1R1JMF5"/>
<dbReference type="PROSITE" id="PS00921">
    <property type="entry name" value="NITRIL_CHT_2"/>
    <property type="match status" value="1"/>
</dbReference>
<dbReference type="PANTHER" id="PTHR46044:SF1">
    <property type="entry name" value="CN HYDROLASE DOMAIN-CONTAINING PROTEIN"/>
    <property type="match status" value="1"/>
</dbReference>
<dbReference type="RefSeq" id="WP_076415430.1">
    <property type="nucleotide sequence ID" value="NZ_AP028040.1"/>
</dbReference>
<dbReference type="PANTHER" id="PTHR46044">
    <property type="entry name" value="NITRILASE"/>
    <property type="match status" value="1"/>
</dbReference>
<comment type="caution">
    <text evidence="3">The sequence shown here is derived from an EMBL/GenBank/DDBJ whole genome shotgun (WGS) entry which is preliminary data.</text>
</comment>
<evidence type="ECO:0000256" key="1">
    <source>
        <dbReference type="ARBA" id="ARBA00008129"/>
    </source>
</evidence>
<evidence type="ECO:0000259" key="2">
    <source>
        <dbReference type="PROSITE" id="PS50263"/>
    </source>
</evidence>
<evidence type="ECO:0000313" key="4">
    <source>
        <dbReference type="Proteomes" id="UP000187251"/>
    </source>
</evidence>
<evidence type="ECO:0000313" key="3">
    <source>
        <dbReference type="EMBL" id="OMG79310.1"/>
    </source>
</evidence>
<dbReference type="EMBL" id="MJMN01000046">
    <property type="protein sequence ID" value="OMG79310.1"/>
    <property type="molecule type" value="Genomic_DNA"/>
</dbReference>
<dbReference type="GO" id="GO:0000257">
    <property type="term" value="F:nitrilase activity"/>
    <property type="evidence" value="ECO:0007669"/>
    <property type="project" value="TreeGrafter"/>
</dbReference>
<comment type="similarity">
    <text evidence="1">Belongs to the carbon-nitrogen hydrolase superfamily. Nitrilase family.</text>
</comment>
<dbReference type="GO" id="GO:0018822">
    <property type="term" value="F:nitrile hydratase activity"/>
    <property type="evidence" value="ECO:0007669"/>
    <property type="project" value="TreeGrafter"/>
</dbReference>
<protein>
    <submittedName>
        <fullName evidence="3">Nitrilase</fullName>
    </submittedName>
</protein>
<organism evidence="3 4">
    <name type="scientific">Alcaligenes xylosoxydans xylosoxydans</name>
    <name type="common">Achromobacter xylosoxidans</name>
    <dbReference type="NCBI Taxonomy" id="85698"/>
    <lineage>
        <taxon>Bacteria</taxon>
        <taxon>Pseudomonadati</taxon>
        <taxon>Pseudomonadota</taxon>
        <taxon>Betaproteobacteria</taxon>
        <taxon>Burkholderiales</taxon>
        <taxon>Alcaligenaceae</taxon>
        <taxon>Achromobacter</taxon>
    </lineage>
</organism>
<dbReference type="InterPro" id="IPR003010">
    <property type="entry name" value="C-N_Hydrolase"/>
</dbReference>
<reference evidence="3 4" key="1">
    <citation type="submission" date="2016-09" db="EMBL/GenBank/DDBJ databases">
        <title>Phylogenomics of Achromobacter.</title>
        <authorList>
            <person name="Jeukens J."/>
            <person name="Freschi L."/>
            <person name="Vincent A.T."/>
            <person name="Emond-Rheault J.-G."/>
            <person name="Kukavica-Ibrulj I."/>
            <person name="Charette S.J."/>
            <person name="Levesque R.C."/>
        </authorList>
    </citation>
    <scope>NUCLEOTIDE SEQUENCE [LARGE SCALE GENOMIC DNA]</scope>
    <source>
        <strain evidence="3 4">AUS488</strain>
    </source>
</reference>
<dbReference type="InterPro" id="IPR044149">
    <property type="entry name" value="Nitrilases_CHs"/>
</dbReference>
<dbReference type="Gene3D" id="3.60.110.10">
    <property type="entry name" value="Carbon-nitrogen hydrolase"/>
    <property type="match status" value="1"/>
</dbReference>
<dbReference type="Pfam" id="PF00795">
    <property type="entry name" value="CN_hydrolase"/>
    <property type="match status" value="1"/>
</dbReference>
<proteinExistence type="inferred from homology"/>
<feature type="domain" description="CN hydrolase" evidence="2">
    <location>
        <begin position="4"/>
        <end position="269"/>
    </location>
</feature>
<dbReference type="InterPro" id="IPR000132">
    <property type="entry name" value="Nitrilase/CN_hydratase_CS"/>
</dbReference>
<dbReference type="OrthoDB" id="9803803at2"/>
<gene>
    <name evidence="3" type="ORF">BIZ92_15030</name>
</gene>
<dbReference type="InterPro" id="IPR036526">
    <property type="entry name" value="C-N_Hydrolase_sf"/>
</dbReference>